<dbReference type="Proteomes" id="UP001628156">
    <property type="component" value="Unassembled WGS sequence"/>
</dbReference>
<dbReference type="EMBL" id="BAAFRS010000253">
    <property type="protein sequence ID" value="GAB1225498.1"/>
    <property type="molecule type" value="Genomic_DNA"/>
</dbReference>
<protein>
    <submittedName>
        <fullName evidence="1">Uncharacterized protein</fullName>
    </submittedName>
</protein>
<gene>
    <name evidence="1" type="ORF">ENUP19_0253G0050</name>
</gene>
<comment type="caution">
    <text evidence="1">The sequence shown here is derived from an EMBL/GenBank/DDBJ whole genome shotgun (WGS) entry which is preliminary data.</text>
</comment>
<proteinExistence type="predicted"/>
<accession>A0ABQ0DRV6</accession>
<reference evidence="1 2" key="1">
    <citation type="journal article" date="2019" name="PLoS Negl. Trop. Dis.">
        <title>Whole genome sequencing of Entamoeba nuttalli reveals mammalian host-related molecular signatures and a novel octapeptide-repeat surface protein.</title>
        <authorList>
            <person name="Tanaka M."/>
            <person name="Makiuchi T."/>
            <person name="Komiyama T."/>
            <person name="Shiina T."/>
            <person name="Osaki K."/>
            <person name="Tachibana H."/>
        </authorList>
    </citation>
    <scope>NUCLEOTIDE SEQUENCE [LARGE SCALE GENOMIC DNA]</scope>
    <source>
        <strain evidence="1 2">P19-061405</strain>
    </source>
</reference>
<name>A0ABQ0DRV6_9EUKA</name>
<sequence length="141" mass="16623">MDLNETLNKLTVNGLVFLLLLYTNGRINFKLINGKYEIDYIIIKDRIYNEDLLYLNGLKYIKKEFGSCSKTSKIYLIRRVYVVMGLIDLLDSFNFKCEIFPKFSLEGIILYDIYSIETPSHEIITTEILWRLGRELLNHIV</sequence>
<keyword evidence="2" id="KW-1185">Reference proteome</keyword>
<organism evidence="1 2">
    <name type="scientific">Entamoeba nuttalli</name>
    <dbReference type="NCBI Taxonomy" id="412467"/>
    <lineage>
        <taxon>Eukaryota</taxon>
        <taxon>Amoebozoa</taxon>
        <taxon>Evosea</taxon>
        <taxon>Archamoebae</taxon>
        <taxon>Mastigamoebida</taxon>
        <taxon>Entamoebidae</taxon>
        <taxon>Entamoeba</taxon>
    </lineage>
</organism>
<evidence type="ECO:0000313" key="2">
    <source>
        <dbReference type="Proteomes" id="UP001628156"/>
    </source>
</evidence>
<evidence type="ECO:0000313" key="1">
    <source>
        <dbReference type="EMBL" id="GAB1225498.1"/>
    </source>
</evidence>